<evidence type="ECO:0000313" key="8">
    <source>
        <dbReference type="EMBL" id="ACQ89830.1"/>
    </source>
</evidence>
<feature type="domain" description="SpaA-like prealbumin fold" evidence="7">
    <location>
        <begin position="1272"/>
        <end position="1355"/>
    </location>
</feature>
<reference evidence="8" key="2">
    <citation type="submission" date="2009-03" db="EMBL/GenBank/DDBJ databases">
        <title>Acquired DNA containing D-alanine,D-serine operons in vancomycin resistant Enterococcus faecalis.</title>
        <authorList>
            <person name="Boyd D.A."/>
            <person name="Mulvey M.R."/>
        </authorList>
    </citation>
    <scope>NUCLEOTIDE SEQUENCE</scope>
    <source>
        <strain evidence="8">N03-0233</strain>
    </source>
</reference>
<evidence type="ECO:0000256" key="1">
    <source>
        <dbReference type="ARBA" id="ARBA00007257"/>
    </source>
</evidence>
<feature type="domain" description="SpaA-like prealbumin fold" evidence="7">
    <location>
        <begin position="854"/>
        <end position="936"/>
    </location>
</feature>
<feature type="domain" description="SpaA-like prealbumin fold" evidence="7">
    <location>
        <begin position="1165"/>
        <end position="1258"/>
    </location>
</feature>
<feature type="domain" description="SpaA-like prealbumin fold" evidence="7">
    <location>
        <begin position="970"/>
        <end position="1052"/>
    </location>
</feature>
<feature type="signal peptide" evidence="5">
    <location>
        <begin position="1"/>
        <end position="32"/>
    </location>
</feature>
<evidence type="ECO:0000256" key="2">
    <source>
        <dbReference type="ARBA" id="ARBA00022525"/>
    </source>
</evidence>
<feature type="domain" description="SpaA-like prealbumin fold" evidence="7">
    <location>
        <begin position="713"/>
        <end position="807"/>
    </location>
</feature>
<dbReference type="Gene3D" id="2.60.40.1120">
    <property type="entry name" value="Carboxypeptidase-like, regulatory domain"/>
    <property type="match status" value="1"/>
</dbReference>
<keyword evidence="4" id="KW-1133">Transmembrane helix</keyword>
<evidence type="ECO:0000259" key="6">
    <source>
        <dbReference type="Pfam" id="PF08341"/>
    </source>
</evidence>
<feature type="transmembrane region" description="Helical" evidence="4">
    <location>
        <begin position="1369"/>
        <end position="1391"/>
    </location>
</feature>
<evidence type="ECO:0000256" key="3">
    <source>
        <dbReference type="ARBA" id="ARBA00022729"/>
    </source>
</evidence>
<dbReference type="Pfam" id="PF08341">
    <property type="entry name" value="TED"/>
    <property type="match status" value="1"/>
</dbReference>
<evidence type="ECO:0000259" key="7">
    <source>
        <dbReference type="Pfam" id="PF17802"/>
    </source>
</evidence>
<keyword evidence="8" id="KW-0176">Collagen</keyword>
<feature type="domain" description="SpaA-like prealbumin fold" evidence="7">
    <location>
        <begin position="1069"/>
        <end position="1160"/>
    </location>
</feature>
<comment type="similarity">
    <text evidence="1">Belongs to the serine-aspartate repeat-containing protein (SDr) family.</text>
</comment>
<dbReference type="PANTHER" id="PTHR36108">
    <property type="entry name" value="COLOSSIN-B-RELATED"/>
    <property type="match status" value="1"/>
</dbReference>
<keyword evidence="3 5" id="KW-0732">Signal</keyword>
<keyword evidence="4" id="KW-0812">Transmembrane</keyword>
<sequence>MKTMFKKNGKRVLSAALCLLMAVMSLPLSAFAWTSEEGRSCTSSFGDYYVGLDGEYYRSQATMHTLVYNDDGSTYVKSYSSGNAKRKYLMTDNSGTHQVYCVESGIDFNTGNTYTSKSGQNSSYFKNLPTDAQFGVMMALMYGWHEGKSSPVAGTNADDYAYATQSIIWEYQQQLRTSPADLHSANGIPADMYYSSIKGRPAEKCYNWILSQMADHYTIPSFAARNQSKANTYTLKYNPDTQKYSLTIEDTNNTLSNIKFSASGISVSRSGNKYTFTSDKMITSPVTVSAQKQVNLNTDDMLIWGCVGKQTMISGASDPVYFYFKIDTETYGTGHIKKTSEDGVVSGIKFNISGNGVNKTVTTKADGTVDIQLMPGIYTVAEQSIDRYEPQSVQRVTIVSGHTSTVTFNNTLKRGDLEIIKNSEDNLVEGVKFHLYGTSLSGLPVDEYAVTDAKGVAKFSNVLISGDTPYVVEEIDTAVRYVVPASQTAPIEWEKVTSRTFVNVLKKFNVTVTKSDVETGTEQGDASLAGAVYVIYKGEELIDTYTTDGNGQFTSKYYICGDDWTVRELTPSEGYLLDPTIHKVGAEPELYTVEYNSTANDVTEQVIKGNIAIIKHTDDGKTQIETPEVGATFEVYLKSAGSFENAKETERDVLTCDENGFAQTKDMPYGIYTVHQTSGWEGRELMKDFDVFISADGQTYRYLINNANFESYIKIVKKDAETGNTIPYAGAGFQIYDPNGNLVTMTFTYPEVTTIDTFYTTEDGYLITPQTLEYGTGYSLVEVQAPYGYVLNSEPVYFDVAQDNSTEESGITVIEVVRSNMAQKGTITVSKSGEVFSSVSENNGLYQPIFAVSGLEGAVYEITAAEDIYTLDGTLRASKGEVVDTVTTGADGTAKSKELYLGKYEVKEITAPFGMVLNDEIHSVELVYAGQNVAVTKTATSFYNERQRVEIDLTKSLETDEAYGIGKNGEIFDVTFGLYAQKDITAADGTVIPADGLIEIISFDENGYGKVSTDLPFGSYYVREISTNSAYIISDQKYPVIFDYAGQDTATVHITANDGEAIENKIIYGSVSGKKLDEDGKALGGALIGIFKTGTEEFTKENAIQTTTSKDDGSFSFAKVPYGTWIIREIESPKGFVLSEEEIAVTIGKVDEVVEIELVNYFIKGNIELTKVDKDYPDNKLSGAVFEVFADTNGNGEFDKDDELLGEMTELDGGVYQMKDLRYGKYFVREKAAPTGFVLDENVYTVSIDENGKTYVVENEAGKGFVNAAQTGSLKIVKTSSDGKVEGFSFRVTGVNGYDKTFTTDRNGEIFVEGLRIGDYTVSEVNDKASAGYILPADKQLTIKVGATTIVQMHNEFRDTPKTGDDFNLGLWVSLAAVSLAGAGVLGFIGFKNRKKKED</sequence>
<feature type="domain" description="Thioester" evidence="6">
    <location>
        <begin position="99"/>
        <end position="212"/>
    </location>
</feature>
<feature type="domain" description="SpaA-like prealbumin fold" evidence="7">
    <location>
        <begin position="510"/>
        <end position="586"/>
    </location>
</feature>
<evidence type="ECO:0000256" key="4">
    <source>
        <dbReference type="SAM" id="Phobius"/>
    </source>
</evidence>
<dbReference type="EMBL" id="FJ872410">
    <property type="protein sequence ID" value="ACQ89830.1"/>
    <property type="molecule type" value="Genomic_DNA"/>
</dbReference>
<keyword evidence="4" id="KW-0472">Membrane</keyword>
<dbReference type="InterPro" id="IPR013552">
    <property type="entry name" value="Thioester_dom"/>
</dbReference>
<feature type="domain" description="SpaA-like prealbumin fold" evidence="7">
    <location>
        <begin position="335"/>
        <end position="411"/>
    </location>
</feature>
<dbReference type="InterPro" id="IPR013783">
    <property type="entry name" value="Ig-like_fold"/>
</dbReference>
<accession>C4P4E7</accession>
<feature type="chain" id="PRO_5002940531" evidence="5">
    <location>
        <begin position="33"/>
        <end position="1399"/>
    </location>
</feature>
<dbReference type="PANTHER" id="PTHR36108:SF13">
    <property type="entry name" value="COLOSSIN-B-RELATED"/>
    <property type="match status" value="1"/>
</dbReference>
<protein>
    <submittedName>
        <fullName evidence="8">Collagen adhesion protein</fullName>
    </submittedName>
</protein>
<keyword evidence="2" id="KW-0964">Secreted</keyword>
<feature type="domain" description="SpaA-like prealbumin fold" evidence="7">
    <location>
        <begin position="611"/>
        <end position="706"/>
    </location>
</feature>
<dbReference type="Gene3D" id="2.60.40.10">
    <property type="entry name" value="Immunoglobulins"/>
    <property type="match status" value="9"/>
</dbReference>
<evidence type="ECO:0000256" key="5">
    <source>
        <dbReference type="SAM" id="SignalP"/>
    </source>
</evidence>
<reference evidence="8" key="1">
    <citation type="journal article" date="2006" name="Antimicrob. Agents Chemother.">
        <title>VanG-type vancomycin-resistant Enterococcus faecalis strains isolated in Canada.</title>
        <authorList>
            <person name="Boyd D.A."/>
            <person name="Du T."/>
            <person name="Hizon R."/>
            <person name="Kaplen B."/>
            <person name="Murphy T."/>
            <person name="Tyler S."/>
            <person name="Brown S."/>
            <person name="Jamieson F."/>
            <person name="Weiss K."/>
            <person name="Mulvey M.R."/>
        </authorList>
    </citation>
    <scope>NUCLEOTIDE SEQUENCE</scope>
    <source>
        <strain evidence="8">N03-0233</strain>
    </source>
</reference>
<name>C4P4E7_ENTFL</name>
<dbReference type="InterPro" id="IPR041033">
    <property type="entry name" value="SpaA_PFL_dom_1"/>
</dbReference>
<organism evidence="8">
    <name type="scientific">Enterococcus faecalis</name>
    <name type="common">Streptococcus faecalis</name>
    <dbReference type="NCBI Taxonomy" id="1351"/>
    <lineage>
        <taxon>Bacteria</taxon>
        <taxon>Bacillati</taxon>
        <taxon>Bacillota</taxon>
        <taxon>Bacilli</taxon>
        <taxon>Lactobacillales</taxon>
        <taxon>Enterococcaceae</taxon>
        <taxon>Enterococcus</taxon>
    </lineage>
</organism>
<dbReference type="SUPFAM" id="SSF49478">
    <property type="entry name" value="Cna protein B-type domain"/>
    <property type="match status" value="2"/>
</dbReference>
<proteinExistence type="inferred from homology"/>
<dbReference type="Pfam" id="PF17802">
    <property type="entry name" value="SpaA"/>
    <property type="match status" value="9"/>
</dbReference>